<feature type="compositionally biased region" description="Acidic residues" evidence="1">
    <location>
        <begin position="75"/>
        <end position="90"/>
    </location>
</feature>
<protein>
    <submittedName>
        <fullName evidence="2">Uncharacterized protein</fullName>
    </submittedName>
</protein>
<evidence type="ECO:0000313" key="2">
    <source>
        <dbReference type="EnsemblMetazoa" id="Aqu2.1.04239_001"/>
    </source>
</evidence>
<reference evidence="2" key="2">
    <citation type="submission" date="2017-05" db="UniProtKB">
        <authorList>
            <consortium name="EnsemblMetazoa"/>
        </authorList>
    </citation>
    <scope>IDENTIFICATION</scope>
</reference>
<accession>A0A1X7SQ51</accession>
<name>A0A1X7SQ51_AMPQE</name>
<dbReference type="EnsemblMetazoa" id="XM_020007569.1">
    <property type="protein sequence ID" value="XP_019863128.1"/>
    <property type="gene ID" value="LOC109591985"/>
</dbReference>
<proteinExistence type="predicted"/>
<dbReference type="KEGG" id="aqu:109591985"/>
<evidence type="ECO:0000256" key="1">
    <source>
        <dbReference type="SAM" id="MobiDB-lite"/>
    </source>
</evidence>
<dbReference type="Proteomes" id="UP000007879">
    <property type="component" value="Unassembled WGS sequence"/>
</dbReference>
<feature type="region of interest" description="Disordered" evidence="1">
    <location>
        <begin position="69"/>
        <end position="108"/>
    </location>
</feature>
<feature type="compositionally biased region" description="Basic and acidic residues" evidence="1">
    <location>
        <begin position="91"/>
        <end position="108"/>
    </location>
</feature>
<dbReference type="EnsemblMetazoa" id="Aqu2.1.04239_001">
    <property type="protein sequence ID" value="Aqu2.1.04239_001"/>
    <property type="gene ID" value="Aqu2.1.04239"/>
</dbReference>
<dbReference type="InParanoid" id="A0A1X7SQ51"/>
<sequence>MGHPEVVQYLIMNGLIPTTCTNRRKNTADLEIPFNNPNRDIILHMFQNLGFVRMQSMHIDIEGDIFENQGNSYVEESESEELEESESEEDQVPREDFDFEEDPKTETRSKCCKCNVL</sequence>
<dbReference type="OrthoDB" id="426293at2759"/>
<dbReference type="AlphaFoldDB" id="A0A1X7SQ51"/>
<evidence type="ECO:0000313" key="3">
    <source>
        <dbReference type="Proteomes" id="UP000007879"/>
    </source>
</evidence>
<reference evidence="3" key="1">
    <citation type="journal article" date="2010" name="Nature">
        <title>The Amphimedon queenslandica genome and the evolution of animal complexity.</title>
        <authorList>
            <person name="Srivastava M."/>
            <person name="Simakov O."/>
            <person name="Chapman J."/>
            <person name="Fahey B."/>
            <person name="Gauthier M.E."/>
            <person name="Mitros T."/>
            <person name="Richards G.S."/>
            <person name="Conaco C."/>
            <person name="Dacre M."/>
            <person name="Hellsten U."/>
            <person name="Larroux C."/>
            <person name="Putnam N.H."/>
            <person name="Stanke M."/>
            <person name="Adamska M."/>
            <person name="Darling A."/>
            <person name="Degnan S.M."/>
            <person name="Oakley T.H."/>
            <person name="Plachetzki D.C."/>
            <person name="Zhai Y."/>
            <person name="Adamski M."/>
            <person name="Calcino A."/>
            <person name="Cummins S.F."/>
            <person name="Goodstein D.M."/>
            <person name="Harris C."/>
            <person name="Jackson D.J."/>
            <person name="Leys S.P."/>
            <person name="Shu S."/>
            <person name="Woodcroft B.J."/>
            <person name="Vervoort M."/>
            <person name="Kosik K.S."/>
            <person name="Manning G."/>
            <person name="Degnan B.M."/>
            <person name="Rokhsar D.S."/>
        </authorList>
    </citation>
    <scope>NUCLEOTIDE SEQUENCE [LARGE SCALE GENOMIC DNA]</scope>
</reference>
<keyword evidence="3" id="KW-1185">Reference proteome</keyword>
<organism evidence="2">
    <name type="scientific">Amphimedon queenslandica</name>
    <name type="common">Sponge</name>
    <dbReference type="NCBI Taxonomy" id="400682"/>
    <lineage>
        <taxon>Eukaryota</taxon>
        <taxon>Metazoa</taxon>
        <taxon>Porifera</taxon>
        <taxon>Demospongiae</taxon>
        <taxon>Heteroscleromorpha</taxon>
        <taxon>Haplosclerida</taxon>
        <taxon>Niphatidae</taxon>
        <taxon>Amphimedon</taxon>
    </lineage>
</organism>
<gene>
    <name evidence="2" type="primary">109591985</name>
</gene>